<proteinExistence type="predicted"/>
<reference evidence="2" key="1">
    <citation type="journal article" date="2019" name="Int. J. Syst. Evol. Microbiol.">
        <title>The Global Catalogue of Microorganisms (GCM) 10K type strain sequencing project: providing services to taxonomists for standard genome sequencing and annotation.</title>
        <authorList>
            <consortium name="The Broad Institute Genomics Platform"/>
            <consortium name="The Broad Institute Genome Sequencing Center for Infectious Disease"/>
            <person name="Wu L."/>
            <person name="Ma J."/>
        </authorList>
    </citation>
    <scope>NUCLEOTIDE SEQUENCE [LARGE SCALE GENOMIC DNA]</scope>
    <source>
        <strain evidence="2">JCM 18409</strain>
    </source>
</reference>
<dbReference type="Proteomes" id="UP001501759">
    <property type="component" value="Unassembled WGS sequence"/>
</dbReference>
<keyword evidence="2" id="KW-1185">Reference proteome</keyword>
<accession>A0ABP9JQL8</accession>
<evidence type="ECO:0000313" key="1">
    <source>
        <dbReference type="EMBL" id="GAA5038611.1"/>
    </source>
</evidence>
<dbReference type="Pfam" id="PF07485">
    <property type="entry name" value="DUF1529"/>
    <property type="match status" value="2"/>
</dbReference>
<sequence>MLGRQIYRTAFPRTDLHVVSHGVTVSPQLAIGSHVSFIRYADNTILTMGELAVTETELNRVTGALQSHGIEQTAIHNHLLAHTPRLVWIHTHGHGPDALTLARGLRAAFACTGTPPAKSSTTPAEKLKLDTAGIDAALGTAGTVYGSVYKSVFRRRETITDGSYILPLGSGATTALSFQPVGGGCAAVSGDFAVLAGEAQDVLDALQRGGIGIVELHNHGLADTPRMFFIHVWAVGNAVKLARALRRAVAVTNVAPAGGAEGGE</sequence>
<comment type="caution">
    <text evidence="1">The sequence shown here is derived from an EMBL/GenBank/DDBJ whole genome shotgun (WGS) entry which is preliminary data.</text>
</comment>
<gene>
    <name evidence="1" type="ORF">GCM10023335_87960</name>
</gene>
<name>A0ABP9JQL8_9ACTN</name>
<organism evidence="1 2">
    <name type="scientific">Streptomyces siamensis</name>
    <dbReference type="NCBI Taxonomy" id="1274986"/>
    <lineage>
        <taxon>Bacteria</taxon>
        <taxon>Bacillati</taxon>
        <taxon>Actinomycetota</taxon>
        <taxon>Actinomycetes</taxon>
        <taxon>Kitasatosporales</taxon>
        <taxon>Streptomycetaceae</taxon>
        <taxon>Streptomyces</taxon>
    </lineage>
</organism>
<dbReference type="InterPro" id="IPR011094">
    <property type="entry name" value="Uncharacterised_LppY/LpqO"/>
</dbReference>
<protein>
    <submittedName>
        <fullName evidence="1">DUF1259 domain-containing protein</fullName>
    </submittedName>
</protein>
<dbReference type="RefSeq" id="WP_345658601.1">
    <property type="nucleotide sequence ID" value="NZ_BAABKB010000048.1"/>
</dbReference>
<dbReference type="EMBL" id="BAABKB010000048">
    <property type="protein sequence ID" value="GAA5038611.1"/>
    <property type="molecule type" value="Genomic_DNA"/>
</dbReference>
<evidence type="ECO:0000313" key="2">
    <source>
        <dbReference type="Proteomes" id="UP001501759"/>
    </source>
</evidence>